<dbReference type="EMBL" id="CAJOAZ010000564">
    <property type="protein sequence ID" value="CAF3675259.1"/>
    <property type="molecule type" value="Genomic_DNA"/>
</dbReference>
<evidence type="ECO:0000313" key="2">
    <source>
        <dbReference type="EMBL" id="CAF3675259.1"/>
    </source>
</evidence>
<dbReference type="Proteomes" id="UP000663844">
    <property type="component" value="Unassembled WGS sequence"/>
</dbReference>
<name>A0A814GWS9_9BILA</name>
<sequence>MDQVIGELFGRAIVEVVALGVGAAVKSYKGNNGSNNSNSTTQQQTKIFTSPPSIKHERAVLTSSNTIIFGNDCERLVNIAFRTSQTFPSMMGTYADVSKYLREELYKQHPDEYFHIIIGKNHEFGYSIDDGHYFAEIQQDRYRVLIFSTKQNPHIKTDIHDADSHMPFIWN</sequence>
<dbReference type="AlphaFoldDB" id="A0A814GWS9"/>
<protein>
    <submittedName>
        <fullName evidence="1">Uncharacterized protein</fullName>
    </submittedName>
</protein>
<evidence type="ECO:0000313" key="1">
    <source>
        <dbReference type="EMBL" id="CAF1001627.1"/>
    </source>
</evidence>
<evidence type="ECO:0000313" key="3">
    <source>
        <dbReference type="Proteomes" id="UP000663845"/>
    </source>
</evidence>
<comment type="caution">
    <text evidence="1">The sequence shown here is derived from an EMBL/GenBank/DDBJ whole genome shotgun (WGS) entry which is preliminary data.</text>
</comment>
<accession>A0A814GWS9</accession>
<proteinExistence type="predicted"/>
<dbReference type="Proteomes" id="UP000663845">
    <property type="component" value="Unassembled WGS sequence"/>
</dbReference>
<gene>
    <name evidence="1" type="ORF">JYZ213_LOCUS16029</name>
    <name evidence="2" type="ORF">OXD698_LOCUS10533</name>
</gene>
<dbReference type="EMBL" id="CAJNOG010000142">
    <property type="protein sequence ID" value="CAF1001627.1"/>
    <property type="molecule type" value="Genomic_DNA"/>
</dbReference>
<organism evidence="1 3">
    <name type="scientific">Adineta steineri</name>
    <dbReference type="NCBI Taxonomy" id="433720"/>
    <lineage>
        <taxon>Eukaryota</taxon>
        <taxon>Metazoa</taxon>
        <taxon>Spiralia</taxon>
        <taxon>Gnathifera</taxon>
        <taxon>Rotifera</taxon>
        <taxon>Eurotatoria</taxon>
        <taxon>Bdelloidea</taxon>
        <taxon>Adinetida</taxon>
        <taxon>Adinetidae</taxon>
        <taxon>Adineta</taxon>
    </lineage>
</organism>
<reference evidence="1" key="1">
    <citation type="submission" date="2021-02" db="EMBL/GenBank/DDBJ databases">
        <authorList>
            <person name="Nowell W R."/>
        </authorList>
    </citation>
    <scope>NUCLEOTIDE SEQUENCE</scope>
</reference>